<keyword evidence="2" id="KW-1185">Reference proteome</keyword>
<dbReference type="Proteomes" id="UP000198683">
    <property type="component" value="Unassembled WGS sequence"/>
</dbReference>
<protein>
    <recommendedName>
        <fullName evidence="3">Luciferase-like monooxygenase</fullName>
    </recommendedName>
</protein>
<name>A0A1G8RVP2_9ACTN</name>
<reference evidence="1 2" key="1">
    <citation type="submission" date="2016-10" db="EMBL/GenBank/DDBJ databases">
        <authorList>
            <person name="de Groot N.N."/>
        </authorList>
    </citation>
    <scope>NUCLEOTIDE SEQUENCE [LARGE SCALE GENOMIC DNA]</scope>
    <source>
        <strain evidence="1 2">CGMCC 4.5681</strain>
    </source>
</reference>
<evidence type="ECO:0000313" key="2">
    <source>
        <dbReference type="Proteomes" id="UP000198683"/>
    </source>
</evidence>
<evidence type="ECO:0000313" key="1">
    <source>
        <dbReference type="EMBL" id="SDJ20420.1"/>
    </source>
</evidence>
<accession>A0A1G8RVP2</accession>
<evidence type="ECO:0008006" key="3">
    <source>
        <dbReference type="Google" id="ProtNLM"/>
    </source>
</evidence>
<dbReference type="Gene3D" id="3.20.20.30">
    <property type="entry name" value="Luciferase-like domain"/>
    <property type="match status" value="1"/>
</dbReference>
<dbReference type="RefSeq" id="WP_090758325.1">
    <property type="nucleotide sequence ID" value="NZ_FNFB01000001.1"/>
</dbReference>
<organism evidence="1 2">
    <name type="scientific">Nonomuraea maritima</name>
    <dbReference type="NCBI Taxonomy" id="683260"/>
    <lineage>
        <taxon>Bacteria</taxon>
        <taxon>Bacillati</taxon>
        <taxon>Actinomycetota</taxon>
        <taxon>Actinomycetes</taxon>
        <taxon>Streptosporangiales</taxon>
        <taxon>Streptosporangiaceae</taxon>
        <taxon>Nonomuraea</taxon>
    </lineage>
</organism>
<dbReference type="GO" id="GO:0016705">
    <property type="term" value="F:oxidoreductase activity, acting on paired donors, with incorporation or reduction of molecular oxygen"/>
    <property type="evidence" value="ECO:0007669"/>
    <property type="project" value="InterPro"/>
</dbReference>
<dbReference type="EMBL" id="FNFB01000001">
    <property type="protein sequence ID" value="SDJ20420.1"/>
    <property type="molecule type" value="Genomic_DNA"/>
</dbReference>
<proteinExistence type="predicted"/>
<sequence length="77" mass="8408">MAGVGAEVADIDLSMPSTAMGVPPETPAELSSVLVGSPRQIADTLLRYREEYGISYISVMEDHMRTFTEVIPLLRQP</sequence>
<gene>
    <name evidence="1" type="ORF">SAMN05421874_10153</name>
</gene>
<dbReference type="AlphaFoldDB" id="A0A1G8RVP2"/>
<dbReference type="SUPFAM" id="SSF51679">
    <property type="entry name" value="Bacterial luciferase-like"/>
    <property type="match status" value="1"/>
</dbReference>
<dbReference type="InterPro" id="IPR036661">
    <property type="entry name" value="Luciferase-like_sf"/>
</dbReference>
<dbReference type="OrthoDB" id="4288123at2"/>